<dbReference type="EMBL" id="NBNE01019809">
    <property type="protein sequence ID" value="OWY91624.1"/>
    <property type="molecule type" value="Genomic_DNA"/>
</dbReference>
<sequence length="111" mass="11955">MSTFLTELDAADAKAHSIIALTPSVVGQIPPVRLTSPPRYSPCSTTQFVGVPAFDVDRLGTVLLRAGYGGLENLVEIEYLSDQDKADLSKLLSEDQDIQRELLIIGGAQPK</sequence>
<organism evidence="1 2">
    <name type="scientific">Phytophthora megakarya</name>
    <dbReference type="NCBI Taxonomy" id="4795"/>
    <lineage>
        <taxon>Eukaryota</taxon>
        <taxon>Sar</taxon>
        <taxon>Stramenopiles</taxon>
        <taxon>Oomycota</taxon>
        <taxon>Peronosporomycetes</taxon>
        <taxon>Peronosporales</taxon>
        <taxon>Peronosporaceae</taxon>
        <taxon>Phytophthora</taxon>
    </lineage>
</organism>
<evidence type="ECO:0000313" key="2">
    <source>
        <dbReference type="Proteomes" id="UP000198211"/>
    </source>
</evidence>
<protein>
    <submittedName>
        <fullName evidence="1">Uncharacterized protein</fullName>
    </submittedName>
</protein>
<gene>
    <name evidence="1" type="ORF">PHMEG_00039716</name>
</gene>
<dbReference type="AlphaFoldDB" id="A0A225UEX5"/>
<name>A0A225UEX5_9STRA</name>
<keyword evidence="2" id="KW-1185">Reference proteome</keyword>
<proteinExistence type="predicted"/>
<evidence type="ECO:0000313" key="1">
    <source>
        <dbReference type="EMBL" id="OWY91624.1"/>
    </source>
</evidence>
<dbReference type="OrthoDB" id="129709at2759"/>
<accession>A0A225UEX5</accession>
<dbReference type="Proteomes" id="UP000198211">
    <property type="component" value="Unassembled WGS sequence"/>
</dbReference>
<comment type="caution">
    <text evidence="1">The sequence shown here is derived from an EMBL/GenBank/DDBJ whole genome shotgun (WGS) entry which is preliminary data.</text>
</comment>
<reference evidence="2" key="1">
    <citation type="submission" date="2017-03" db="EMBL/GenBank/DDBJ databases">
        <title>Phytopthora megakarya and P. palmivora, two closely related causual agents of cacao black pod achieved similar genome size and gene model numbers by different mechanisms.</title>
        <authorList>
            <person name="Ali S."/>
            <person name="Shao J."/>
            <person name="Larry D.J."/>
            <person name="Kronmiller B."/>
            <person name="Shen D."/>
            <person name="Strem M.D."/>
            <person name="Melnick R.L."/>
            <person name="Guiltinan M.J."/>
            <person name="Tyler B.M."/>
            <person name="Meinhardt L.W."/>
            <person name="Bailey B.A."/>
        </authorList>
    </citation>
    <scope>NUCLEOTIDE SEQUENCE [LARGE SCALE GENOMIC DNA]</scope>
    <source>
        <strain evidence="2">zdho120</strain>
    </source>
</reference>